<evidence type="ECO:0000313" key="20">
    <source>
        <dbReference type="Proteomes" id="UP000007382"/>
    </source>
</evidence>
<proteinExistence type="inferred from homology"/>
<keyword evidence="5 15" id="KW-1003">Cell membrane</keyword>
<dbReference type="Pfam" id="PF02810">
    <property type="entry name" value="SEC-C"/>
    <property type="match status" value="1"/>
</dbReference>
<reference evidence="20" key="2">
    <citation type="submission" date="2012-03" db="EMBL/GenBank/DDBJ databases">
        <title>The complete genome sequence of the pioneer microbe on fresh volcanic deposit, Leptospirillum ferrooxidans strain C2-3.</title>
        <authorList>
            <person name="Fujimura R."/>
            <person name="Sato Y."/>
            <person name="Nishizawa T."/>
            <person name="Nanba K."/>
            <person name="Oshima K."/>
            <person name="Hattori M."/>
            <person name="Kamijo T."/>
            <person name="Ohta H."/>
        </authorList>
    </citation>
    <scope>NUCLEOTIDE SEQUENCE [LARGE SCALE GENOMIC DNA]</scope>
    <source>
        <strain evidence="20">C2-3</strain>
    </source>
</reference>
<dbReference type="InterPro" id="IPR036670">
    <property type="entry name" value="SecA_X-link_sf"/>
</dbReference>
<dbReference type="Pfam" id="PF21090">
    <property type="entry name" value="P-loop_SecA"/>
    <property type="match status" value="1"/>
</dbReference>
<dbReference type="PANTHER" id="PTHR30612:SF0">
    <property type="entry name" value="CHLOROPLAST PROTEIN-TRANSPORTING ATPASE"/>
    <property type="match status" value="1"/>
</dbReference>
<keyword evidence="6 15" id="KW-0963">Cytoplasm</keyword>
<keyword evidence="9" id="KW-0862">Zinc</keyword>
<keyword evidence="20" id="KW-1185">Reference proteome</keyword>
<dbReference type="NCBIfam" id="TIGR00963">
    <property type="entry name" value="secA"/>
    <property type="match status" value="1"/>
</dbReference>
<dbReference type="RefSeq" id="WP_014449866.1">
    <property type="nucleotide sequence ID" value="NC_017094.1"/>
</dbReference>
<dbReference type="HAMAP" id="MF_01382">
    <property type="entry name" value="SecA"/>
    <property type="match status" value="1"/>
</dbReference>
<feature type="domain" description="SecA family profile" evidence="18">
    <location>
        <begin position="3"/>
        <end position="613"/>
    </location>
</feature>
<dbReference type="PROSITE" id="PS51196">
    <property type="entry name" value="SECA_MOTOR_DEAD"/>
    <property type="match status" value="1"/>
</dbReference>
<dbReference type="GO" id="GO:0017038">
    <property type="term" value="P:protein import"/>
    <property type="evidence" value="ECO:0007669"/>
    <property type="project" value="InterPro"/>
</dbReference>
<dbReference type="SUPFAM" id="SSF81886">
    <property type="entry name" value="Helical scaffold and wing domains of SecA"/>
    <property type="match status" value="1"/>
</dbReference>
<evidence type="ECO:0000256" key="11">
    <source>
        <dbReference type="ARBA" id="ARBA00022927"/>
    </source>
</evidence>
<dbReference type="Proteomes" id="UP000007382">
    <property type="component" value="Chromosome"/>
</dbReference>
<dbReference type="EMBL" id="AP012342">
    <property type="protein sequence ID" value="BAM07381.1"/>
    <property type="molecule type" value="Genomic_DNA"/>
</dbReference>
<evidence type="ECO:0000256" key="9">
    <source>
        <dbReference type="ARBA" id="ARBA00022833"/>
    </source>
</evidence>
<dbReference type="PROSITE" id="PS51192">
    <property type="entry name" value="HELICASE_ATP_BIND_1"/>
    <property type="match status" value="1"/>
</dbReference>
<dbReference type="Pfam" id="PF07517">
    <property type="entry name" value="SecA_DEAD"/>
    <property type="match status" value="1"/>
</dbReference>
<evidence type="ECO:0000256" key="13">
    <source>
        <dbReference type="ARBA" id="ARBA00023010"/>
    </source>
</evidence>
<evidence type="ECO:0000259" key="17">
    <source>
        <dbReference type="PROSITE" id="PS51192"/>
    </source>
</evidence>
<dbReference type="GO" id="GO:0008564">
    <property type="term" value="F:protein-exporting ATPase activity"/>
    <property type="evidence" value="ECO:0007669"/>
    <property type="project" value="UniProtKB-EC"/>
</dbReference>
<keyword evidence="10 15" id="KW-0067">ATP-binding</keyword>
<dbReference type="GO" id="GO:0043952">
    <property type="term" value="P:protein transport by the Sec complex"/>
    <property type="evidence" value="ECO:0007669"/>
    <property type="project" value="UniProtKB-ARBA"/>
</dbReference>
<organism evidence="19 20">
    <name type="scientific">Leptospirillum ferrooxidans (strain C2-3)</name>
    <dbReference type="NCBI Taxonomy" id="1162668"/>
    <lineage>
        <taxon>Bacteria</taxon>
        <taxon>Pseudomonadati</taxon>
        <taxon>Nitrospirota</taxon>
        <taxon>Nitrospiria</taxon>
        <taxon>Nitrospirales</taxon>
        <taxon>Nitrospiraceae</taxon>
        <taxon>Leptospirillum</taxon>
    </lineage>
</organism>
<dbReference type="SMART" id="SM00957">
    <property type="entry name" value="SecA_DEAD"/>
    <property type="match status" value="1"/>
</dbReference>
<dbReference type="FunFam" id="3.40.50.300:FF:000334">
    <property type="entry name" value="Protein translocase subunit SecA"/>
    <property type="match status" value="1"/>
</dbReference>
<evidence type="ECO:0000256" key="4">
    <source>
        <dbReference type="ARBA" id="ARBA00022448"/>
    </source>
</evidence>
<dbReference type="HOGENOM" id="CLU_005314_3_0_0"/>
<evidence type="ECO:0000256" key="14">
    <source>
        <dbReference type="ARBA" id="ARBA00023136"/>
    </source>
</evidence>
<dbReference type="GO" id="GO:0031522">
    <property type="term" value="C:cell envelope Sec protein transport complex"/>
    <property type="evidence" value="ECO:0007669"/>
    <property type="project" value="TreeGrafter"/>
</dbReference>
<comment type="subunit">
    <text evidence="15">Monomer and homodimer. Part of the essential Sec protein translocation apparatus which comprises SecA, SecYEG and auxiliary proteins SecDF. Other proteins may also be involved.</text>
</comment>
<dbReference type="STRING" id="1162668.LFE_1701"/>
<dbReference type="PANTHER" id="PTHR30612">
    <property type="entry name" value="SECA INNER MEMBRANE COMPONENT OF SEC PROTEIN SECRETION SYSTEM"/>
    <property type="match status" value="1"/>
</dbReference>
<evidence type="ECO:0000313" key="19">
    <source>
        <dbReference type="EMBL" id="BAM07381.1"/>
    </source>
</evidence>
<dbReference type="PATRIC" id="fig|1162668.3.peg.2021"/>
<dbReference type="InterPro" id="IPR011130">
    <property type="entry name" value="SecA_preprotein_X-link_dom"/>
</dbReference>
<keyword evidence="11 15" id="KW-0653">Protein transport</keyword>
<keyword evidence="14 15" id="KW-0472">Membrane</keyword>
<dbReference type="InterPro" id="IPR020937">
    <property type="entry name" value="SecA_CS"/>
</dbReference>
<evidence type="ECO:0000256" key="1">
    <source>
        <dbReference type="ARBA" id="ARBA00001947"/>
    </source>
</evidence>
<dbReference type="Gene3D" id="1.10.3060.10">
    <property type="entry name" value="Helical scaffold and wing domains of SecA"/>
    <property type="match status" value="1"/>
</dbReference>
<dbReference type="Pfam" id="PF01043">
    <property type="entry name" value="SecA_PP_bind"/>
    <property type="match status" value="1"/>
</dbReference>
<dbReference type="SUPFAM" id="SSF81767">
    <property type="entry name" value="Pre-protein crosslinking domain of SecA"/>
    <property type="match status" value="1"/>
</dbReference>
<dbReference type="GO" id="GO:0005886">
    <property type="term" value="C:plasma membrane"/>
    <property type="evidence" value="ECO:0007669"/>
    <property type="project" value="UniProtKB-SubCell"/>
</dbReference>
<dbReference type="NCBIfam" id="NF009538">
    <property type="entry name" value="PRK12904.1"/>
    <property type="match status" value="1"/>
</dbReference>
<evidence type="ECO:0000256" key="16">
    <source>
        <dbReference type="RuleBase" id="RU003874"/>
    </source>
</evidence>
<dbReference type="FunFam" id="3.90.1440.10:FF:000003">
    <property type="entry name" value="Preprotein translocase SecA subunit"/>
    <property type="match status" value="1"/>
</dbReference>
<feature type="domain" description="Helicase ATP-binding" evidence="17">
    <location>
        <begin position="89"/>
        <end position="281"/>
    </location>
</feature>
<comment type="catalytic activity">
    <reaction evidence="15">
        <text>ATP + H2O + cellular proteinSide 1 = ADP + phosphate + cellular proteinSide 2.</text>
        <dbReference type="EC" id="7.4.2.8"/>
    </reaction>
</comment>
<dbReference type="GO" id="GO:0006605">
    <property type="term" value="P:protein targeting"/>
    <property type="evidence" value="ECO:0007669"/>
    <property type="project" value="UniProtKB-UniRule"/>
</dbReference>
<comment type="similarity">
    <text evidence="3 15 16">Belongs to the SecA family.</text>
</comment>
<dbReference type="GO" id="GO:0065002">
    <property type="term" value="P:intracellular protein transmembrane transport"/>
    <property type="evidence" value="ECO:0007669"/>
    <property type="project" value="UniProtKB-UniRule"/>
</dbReference>
<dbReference type="GO" id="GO:0046872">
    <property type="term" value="F:metal ion binding"/>
    <property type="evidence" value="ECO:0007669"/>
    <property type="project" value="UniProtKB-KW"/>
</dbReference>
<dbReference type="PRINTS" id="PR00906">
    <property type="entry name" value="SECA"/>
</dbReference>
<comment type="cofactor">
    <cofactor evidence="1">
        <name>Zn(2+)</name>
        <dbReference type="ChEBI" id="CHEBI:29105"/>
    </cofactor>
</comment>
<evidence type="ECO:0000256" key="15">
    <source>
        <dbReference type="HAMAP-Rule" id="MF_01382"/>
    </source>
</evidence>
<feature type="binding site" evidence="15">
    <location>
        <position position="494"/>
    </location>
    <ligand>
        <name>ATP</name>
        <dbReference type="ChEBI" id="CHEBI:30616"/>
    </ligand>
</feature>
<evidence type="ECO:0000256" key="2">
    <source>
        <dbReference type="ARBA" id="ARBA00004170"/>
    </source>
</evidence>
<comment type="function">
    <text evidence="15">Part of the Sec protein translocase complex. Interacts with the SecYEG preprotein conducting channel. Has a central role in coupling the hydrolysis of ATP to the transfer of proteins into and across the cell membrane, serving as an ATP-driven molecular motor driving the stepwise translocation of polypeptide chains across the membrane.</text>
</comment>
<gene>
    <name evidence="15" type="primary">secA</name>
    <name evidence="19" type="ordered locus">LFE_1701</name>
</gene>
<keyword evidence="4 15" id="KW-0813">Transport</keyword>
<dbReference type="eggNOG" id="COG0653">
    <property type="taxonomic scope" value="Bacteria"/>
</dbReference>
<keyword evidence="12 15" id="KW-1278">Translocase</keyword>
<evidence type="ECO:0000256" key="8">
    <source>
        <dbReference type="ARBA" id="ARBA00022741"/>
    </source>
</evidence>
<evidence type="ECO:0000256" key="12">
    <source>
        <dbReference type="ARBA" id="ARBA00022967"/>
    </source>
</evidence>
<dbReference type="GO" id="GO:0005524">
    <property type="term" value="F:ATP binding"/>
    <property type="evidence" value="ECO:0007669"/>
    <property type="project" value="UniProtKB-UniRule"/>
</dbReference>
<evidence type="ECO:0000256" key="3">
    <source>
        <dbReference type="ARBA" id="ARBA00007650"/>
    </source>
</evidence>
<evidence type="ECO:0000259" key="18">
    <source>
        <dbReference type="PROSITE" id="PS51196"/>
    </source>
</evidence>
<dbReference type="InterPro" id="IPR000185">
    <property type="entry name" value="SecA"/>
</dbReference>
<dbReference type="Gene3D" id="3.10.450.50">
    <property type="match status" value="1"/>
</dbReference>
<dbReference type="InterPro" id="IPR014018">
    <property type="entry name" value="SecA_motor_DEAD"/>
</dbReference>
<dbReference type="InterPro" id="IPR011115">
    <property type="entry name" value="SecA_DEAD"/>
</dbReference>
<name>I0IQ32_LEPFC</name>
<keyword evidence="7" id="KW-0479">Metal-binding</keyword>
<keyword evidence="13 15" id="KW-0811">Translocation</keyword>
<feature type="binding site" evidence="15">
    <location>
        <begin position="105"/>
        <end position="109"/>
    </location>
    <ligand>
        <name>ATP</name>
        <dbReference type="ChEBI" id="CHEBI:30616"/>
    </ligand>
</feature>
<dbReference type="Gene3D" id="3.40.50.300">
    <property type="entry name" value="P-loop containing nucleotide triphosphate hydrolases"/>
    <property type="match status" value="2"/>
</dbReference>
<dbReference type="CDD" id="cd18803">
    <property type="entry name" value="SF2_C_secA"/>
    <property type="match status" value="1"/>
</dbReference>
<dbReference type="KEGG" id="lfc:LFE_1701"/>
<evidence type="ECO:0000256" key="6">
    <source>
        <dbReference type="ARBA" id="ARBA00022490"/>
    </source>
</evidence>
<dbReference type="OrthoDB" id="9805579at2"/>
<dbReference type="FunFam" id="3.40.50.300:FF:000113">
    <property type="entry name" value="Preprotein translocase subunit SecA"/>
    <property type="match status" value="1"/>
</dbReference>
<evidence type="ECO:0000256" key="10">
    <source>
        <dbReference type="ARBA" id="ARBA00022840"/>
    </source>
</evidence>
<evidence type="ECO:0000256" key="5">
    <source>
        <dbReference type="ARBA" id="ARBA00022475"/>
    </source>
</evidence>
<dbReference type="SUPFAM" id="SSF52540">
    <property type="entry name" value="P-loop containing nucleoside triphosphate hydrolases"/>
    <property type="match status" value="2"/>
</dbReference>
<dbReference type="InterPro" id="IPR036266">
    <property type="entry name" value="SecA_Wing/Scaffold_sf"/>
</dbReference>
<accession>I0IQ32</accession>
<dbReference type="Gene3D" id="3.90.1440.10">
    <property type="entry name" value="SecA, preprotein cross-linking domain"/>
    <property type="match status" value="1"/>
</dbReference>
<comment type="subcellular location">
    <subcellularLocation>
        <location evidence="15">Cell inner membrane</location>
        <topology evidence="15">Peripheral membrane protein</topology>
        <orientation evidence="15">Cytoplasmic side</orientation>
    </subcellularLocation>
    <subcellularLocation>
        <location evidence="15">Cytoplasm</location>
    </subcellularLocation>
    <subcellularLocation>
        <location evidence="2">Membrane</location>
        <topology evidence="2">Peripheral membrane protein</topology>
    </subcellularLocation>
    <text evidence="15">Distribution is 50-50.</text>
</comment>
<dbReference type="InterPro" id="IPR014001">
    <property type="entry name" value="Helicase_ATP-bd"/>
</dbReference>
<keyword evidence="8 15" id="KW-0547">Nucleotide-binding</keyword>
<dbReference type="GO" id="GO:0005829">
    <property type="term" value="C:cytosol"/>
    <property type="evidence" value="ECO:0007669"/>
    <property type="project" value="TreeGrafter"/>
</dbReference>
<dbReference type="InterPro" id="IPR044722">
    <property type="entry name" value="SecA_SF2_C"/>
</dbReference>
<dbReference type="Pfam" id="PF07516">
    <property type="entry name" value="SecA_SW"/>
    <property type="match status" value="1"/>
</dbReference>
<reference evidence="19 20" key="1">
    <citation type="journal article" date="2012" name="J. Bacteriol.">
        <title>Complete Genome Sequence of Leptospirillum ferrooxidans Strain C2-3, Isolated from a Fresh Volcanic Ash Deposit on the Island of Miyake, Japan.</title>
        <authorList>
            <person name="Fujimura R."/>
            <person name="Sato Y."/>
            <person name="Nishizawa T."/>
            <person name="Oshima K."/>
            <person name="Kim S.-W."/>
            <person name="Hattori M."/>
            <person name="Kamijo T."/>
            <person name="Ohta H."/>
        </authorList>
    </citation>
    <scope>NUCLEOTIDE SEQUENCE [LARGE SCALE GENOMIC DNA]</scope>
    <source>
        <strain evidence="19 20">C2-3</strain>
    </source>
</reference>
<keyword evidence="15" id="KW-0997">Cell inner membrane</keyword>
<feature type="binding site" evidence="15">
    <location>
        <position position="87"/>
    </location>
    <ligand>
        <name>ATP</name>
        <dbReference type="ChEBI" id="CHEBI:30616"/>
    </ligand>
</feature>
<protein>
    <recommendedName>
        <fullName evidence="15 16">Protein translocase subunit SecA</fullName>
        <ecNumber evidence="15">7.4.2.8</ecNumber>
    </recommendedName>
</protein>
<dbReference type="CDD" id="cd17928">
    <property type="entry name" value="DEXDc_SecA"/>
    <property type="match status" value="1"/>
</dbReference>
<dbReference type="AlphaFoldDB" id="I0IQ32"/>
<evidence type="ECO:0000256" key="7">
    <source>
        <dbReference type="ARBA" id="ARBA00022723"/>
    </source>
</evidence>
<dbReference type="EC" id="7.4.2.8" evidence="15"/>
<dbReference type="SMART" id="SM00958">
    <property type="entry name" value="SecA_PP_bind"/>
    <property type="match status" value="1"/>
</dbReference>
<sequence>MFKDLLSSIFPTRNQRELKRIYRIVDSINALEPQISRMSDDELRGQSELFKKRIAAGETTDDLLPEAFAVVRESGKRVFGMRHFDSQLIGGIVLHEGKIAEMKTGEGKTLVATLPVYLNALEGKGVHVITVNDYLARRDSEWMGHLYHFLGLTTGIVQHDIEDVDRKAAYAADVTYGTNNEFGFDYLRDNMKYDLSEFVQRGLHFAIVDEVDSILIDEARTPLIISGQAEESTDMYVKVDRIMKHLKKDLHFKVDEKLKSATLTDEGNNAVEELLGIHNLYDVNNISWFHHVLQALKAHHVYRRDVEYVVKNGEVIIVDEFTGRLMPGRRWGEGLHQAVEAKEKVAIQMENQTLATVTFQNFFRMYGKLSGMTGTADTEATEFHKIYGLDVVVVPTNRKMIRHDLPDQIYRTNREKNNAIVEDILARHKTGQPILVGTVSIEKSEHLASLLREANIPHNVLNAKFHELEAEIVAQAGRLGMVTIATNMAGRGTDILLGGNSEFLLKARVSDLEKAGKSLSEDEMNALHEALDKDLHSEKEAVMAAGGLHIIGTERHESRRIDNQLRGRSGRQGDPGSSRFYLSLEDDLLRIFGAERIKGLMERMGVEDGVPIEHGFVSKAIENAQKKVENYHFDIRKQLIEYDDVMNQQRLIFYEMRKKTLKGEDLSERLYEWAETIIDKLLMIFAPEDQYPETWDLPGLCEGVQEKTGMTINPESIRDLGIDALRNELLEKHQDFLKEKESLFGSEAFWSIVRYFVLQNLDSLWKEHLLNMDHLKEGIGLRGYGQKDPLVEYRREGFDLFESFIANVEESVILLVGSASRMEEDASLPEYPELDNLQYIHPLDESQAGYPVASSSDTVSFGMPPQMEEGFLPWGAPMASPSDAELRDPKIGRNDLCPCGSGKKYKKCHGQ</sequence>
<dbReference type="InterPro" id="IPR011116">
    <property type="entry name" value="SecA_Wing/Scaffold"/>
</dbReference>
<dbReference type="InterPro" id="IPR004027">
    <property type="entry name" value="SEC_C_motif"/>
</dbReference>
<dbReference type="PROSITE" id="PS01312">
    <property type="entry name" value="SECA"/>
    <property type="match status" value="1"/>
</dbReference>
<dbReference type="InterPro" id="IPR027417">
    <property type="entry name" value="P-loop_NTPase"/>
</dbReference>